<protein>
    <submittedName>
        <fullName evidence="1">Uncharacterized protein</fullName>
    </submittedName>
</protein>
<sequence length="361" mass="41183">MPADGLCADLTCDKEIKHLYECHCCSRLICFHHLSEHIEAAQRNKQRFNSLRNELKPVVATFKVIVEKKLLNIEREKNLIERAQKIFNVQIGSVDEVQIICEEIKEAIAFSQLDGIIKVEPTSLNTKNCSCICKCGNQNDELLSKTTSPPPKSLVHYNLTDTTNTSIITTDNEHSMCDTSVTLDRISLDRTTICIEDNDDDNEQNIVKSKSIYSLQGFCPLTFNGAYGLTAANYSMHFCSNKITRQLRLYYHFVNKHELKPVYARRLLKAILNNEDPKTTKIFDENDHVIDHSCNISCPFSKNMVHLIQCSRKNIKNVPCPYTPLKITALYTHLKHYHGVSCSFARTLVAQSKKIQKENVN</sequence>
<dbReference type="Proteomes" id="UP000663860">
    <property type="component" value="Unassembled WGS sequence"/>
</dbReference>
<proteinExistence type="predicted"/>
<dbReference type="AlphaFoldDB" id="A0A814NVC1"/>
<comment type="caution">
    <text evidence="1">The sequence shown here is derived from an EMBL/GenBank/DDBJ whole genome shotgun (WGS) entry which is preliminary data.</text>
</comment>
<name>A0A814NVC1_9BILA</name>
<evidence type="ECO:0000313" key="1">
    <source>
        <dbReference type="EMBL" id="CAF1098533.1"/>
    </source>
</evidence>
<organism evidence="1 2">
    <name type="scientific">Adineta steineri</name>
    <dbReference type="NCBI Taxonomy" id="433720"/>
    <lineage>
        <taxon>Eukaryota</taxon>
        <taxon>Metazoa</taxon>
        <taxon>Spiralia</taxon>
        <taxon>Gnathifera</taxon>
        <taxon>Rotifera</taxon>
        <taxon>Eurotatoria</taxon>
        <taxon>Bdelloidea</taxon>
        <taxon>Adinetida</taxon>
        <taxon>Adinetidae</taxon>
        <taxon>Adineta</taxon>
    </lineage>
</organism>
<accession>A0A814NVC1</accession>
<evidence type="ECO:0000313" key="2">
    <source>
        <dbReference type="Proteomes" id="UP000663860"/>
    </source>
</evidence>
<dbReference type="EMBL" id="CAJNOE010000260">
    <property type="protein sequence ID" value="CAF1098533.1"/>
    <property type="molecule type" value="Genomic_DNA"/>
</dbReference>
<gene>
    <name evidence="1" type="ORF">IZO911_LOCUS22906</name>
</gene>
<reference evidence="1" key="1">
    <citation type="submission" date="2021-02" db="EMBL/GenBank/DDBJ databases">
        <authorList>
            <person name="Nowell W R."/>
        </authorList>
    </citation>
    <scope>NUCLEOTIDE SEQUENCE</scope>
</reference>